<evidence type="ECO:0000313" key="2">
    <source>
        <dbReference type="EMBL" id="GJT06763.1"/>
    </source>
</evidence>
<keyword evidence="1" id="KW-1133">Transmembrane helix</keyword>
<reference evidence="2" key="1">
    <citation type="journal article" date="2022" name="Int. J. Mol. Sci.">
        <title>Draft Genome of Tanacetum Coccineum: Genomic Comparison of Closely Related Tanacetum-Family Plants.</title>
        <authorList>
            <person name="Yamashiro T."/>
            <person name="Shiraishi A."/>
            <person name="Nakayama K."/>
            <person name="Satake H."/>
        </authorList>
    </citation>
    <scope>NUCLEOTIDE SEQUENCE</scope>
</reference>
<evidence type="ECO:0000313" key="3">
    <source>
        <dbReference type="Proteomes" id="UP001151760"/>
    </source>
</evidence>
<accession>A0ABQ5AZA5</accession>
<evidence type="ECO:0000256" key="1">
    <source>
        <dbReference type="SAM" id="Phobius"/>
    </source>
</evidence>
<dbReference type="EMBL" id="BQNB010012695">
    <property type="protein sequence ID" value="GJT06763.1"/>
    <property type="molecule type" value="Genomic_DNA"/>
</dbReference>
<keyword evidence="1" id="KW-0812">Transmembrane</keyword>
<gene>
    <name evidence="2" type="ORF">Tco_0841225</name>
</gene>
<organism evidence="2 3">
    <name type="scientific">Tanacetum coccineum</name>
    <dbReference type="NCBI Taxonomy" id="301880"/>
    <lineage>
        <taxon>Eukaryota</taxon>
        <taxon>Viridiplantae</taxon>
        <taxon>Streptophyta</taxon>
        <taxon>Embryophyta</taxon>
        <taxon>Tracheophyta</taxon>
        <taxon>Spermatophyta</taxon>
        <taxon>Magnoliopsida</taxon>
        <taxon>eudicotyledons</taxon>
        <taxon>Gunneridae</taxon>
        <taxon>Pentapetalae</taxon>
        <taxon>asterids</taxon>
        <taxon>campanulids</taxon>
        <taxon>Asterales</taxon>
        <taxon>Asteraceae</taxon>
        <taxon>Asteroideae</taxon>
        <taxon>Anthemideae</taxon>
        <taxon>Anthemidinae</taxon>
        <taxon>Tanacetum</taxon>
    </lineage>
</organism>
<keyword evidence="3" id="KW-1185">Reference proteome</keyword>
<dbReference type="Proteomes" id="UP001151760">
    <property type="component" value="Unassembled WGS sequence"/>
</dbReference>
<feature type="transmembrane region" description="Helical" evidence="1">
    <location>
        <begin position="29"/>
        <end position="54"/>
    </location>
</feature>
<reference evidence="2" key="2">
    <citation type="submission" date="2022-01" db="EMBL/GenBank/DDBJ databases">
        <authorList>
            <person name="Yamashiro T."/>
            <person name="Shiraishi A."/>
            <person name="Satake H."/>
            <person name="Nakayama K."/>
        </authorList>
    </citation>
    <scope>NUCLEOTIDE SEQUENCE</scope>
</reference>
<sequence>MNDEDGFIAIYGEWTKIGIECLMFMLHKITLRSVVCGIVLTPSFTIFMPLQLFLETLMKFVTKLKEWGHRSANMVQRYSIISLTTLSLSIFQLGGKDQCPIVLKTHSHDYAAIPFKFFNSWILDKDFPDIVSRSWSPLIDSHNTSSNPHPAISLKLRLQELKKEIRLWRQNTVLNNDALCRELKTKIEHFDVKAELGLLDDAEIE</sequence>
<name>A0ABQ5AZA5_9ASTR</name>
<comment type="caution">
    <text evidence="2">The sequence shown here is derived from an EMBL/GenBank/DDBJ whole genome shotgun (WGS) entry which is preliminary data.</text>
</comment>
<proteinExistence type="predicted"/>
<keyword evidence="1" id="KW-0472">Membrane</keyword>
<protein>
    <submittedName>
        <fullName evidence="2">Uncharacterized protein</fullName>
    </submittedName>
</protein>